<keyword evidence="5 8" id="KW-0560">Oxidoreductase</keyword>
<dbReference type="Gene3D" id="2.40.110.10">
    <property type="entry name" value="Butyryl-CoA Dehydrogenase, subunit A, domain 2"/>
    <property type="match status" value="1"/>
</dbReference>
<dbReference type="PANTHER" id="PTHR43884">
    <property type="entry name" value="ACYL-COA DEHYDROGENASE"/>
    <property type="match status" value="1"/>
</dbReference>
<evidence type="ECO:0000256" key="5">
    <source>
        <dbReference type="ARBA" id="ARBA00023002"/>
    </source>
</evidence>
<gene>
    <name evidence="8" type="ORF">QBL07_15045</name>
</gene>
<protein>
    <submittedName>
        <fullName evidence="8">Acyl-CoA/acyl-ACP dehydrogenase</fullName>
        <ecNumber evidence="8">1.-.-.-</ecNumber>
    </submittedName>
</protein>
<dbReference type="GO" id="GO:0003995">
    <property type="term" value="F:acyl-CoA dehydrogenase activity"/>
    <property type="evidence" value="ECO:0007669"/>
    <property type="project" value="TreeGrafter"/>
</dbReference>
<dbReference type="Gene3D" id="1.10.540.10">
    <property type="entry name" value="Acyl-CoA dehydrogenase/oxidase, N-terminal domain"/>
    <property type="match status" value="1"/>
</dbReference>
<dbReference type="Pfam" id="PF02771">
    <property type="entry name" value="Acyl-CoA_dh_N"/>
    <property type="match status" value="1"/>
</dbReference>
<organism evidence="8">
    <name type="scientific">Gordonia rubripertincta</name>
    <name type="common">Rhodococcus corallinus</name>
    <dbReference type="NCBI Taxonomy" id="36822"/>
    <lineage>
        <taxon>Bacteria</taxon>
        <taxon>Bacillati</taxon>
        <taxon>Actinomycetota</taxon>
        <taxon>Actinomycetes</taxon>
        <taxon>Mycobacteriales</taxon>
        <taxon>Gordoniaceae</taxon>
        <taxon>Gordonia</taxon>
    </lineage>
</organism>
<dbReference type="AlphaFoldDB" id="A0AAW6RDE8"/>
<comment type="caution">
    <text evidence="8">The sequence shown here is derived from an EMBL/GenBank/DDBJ whole genome shotgun (WGS) entry which is preliminary data.</text>
</comment>
<keyword evidence="3" id="KW-0285">Flavoprotein</keyword>
<dbReference type="RefSeq" id="WP_005199167.1">
    <property type="nucleotide sequence ID" value="NZ_CP136136.1"/>
</dbReference>
<dbReference type="Pfam" id="PF00441">
    <property type="entry name" value="Acyl-CoA_dh_1"/>
    <property type="match status" value="1"/>
</dbReference>
<keyword evidence="4" id="KW-0274">FAD</keyword>
<evidence type="ECO:0000259" key="7">
    <source>
        <dbReference type="Pfam" id="PF02771"/>
    </source>
</evidence>
<name>A0AAW6RDE8_GORRU</name>
<dbReference type="EMBL" id="JARUXG010000008">
    <property type="protein sequence ID" value="MDG6782145.1"/>
    <property type="molecule type" value="Genomic_DNA"/>
</dbReference>
<evidence type="ECO:0000313" key="8">
    <source>
        <dbReference type="EMBL" id="MDG6782145.1"/>
    </source>
</evidence>
<sequence length="381" mass="40109">MTLLPTMQRRMTMITGWTDDHEELRAVVRRFLSEKSSTEKVRELAIAGAAGDQAVWRQMAEQMDLQGLVIPEEFGGAGMGAVELGVVLEEMGRALYVGPYFSTVALAVQTLTAVGDRAAQARWLPRIAGGDLTATVAIADDAPSFDLTAVTATATASGDGWSVSGAKAFVIDGMTADLILVAARTDGDLGLFALAGDAAGLHREAVPTVDETRALARVELDAVPAVRVGDDATQTLARAGDLAAAALAAEQIGGAAAALDMAVDYAKMRVQFERPIGSFQAIKHRCADLKVQIESGRSAAFFAAALLDDGDPEAAIAASTAQAWCSAAYTKASMENIQFHGGIGYTWECDAHLYLRRATVSDVVLGAPRAHRARIAELVEM</sequence>
<feature type="domain" description="Acyl-CoA dehydrogenase/oxidase N-terminal" evidence="7">
    <location>
        <begin position="18"/>
        <end position="131"/>
    </location>
</feature>
<evidence type="ECO:0000256" key="3">
    <source>
        <dbReference type="ARBA" id="ARBA00022630"/>
    </source>
</evidence>
<evidence type="ECO:0000256" key="1">
    <source>
        <dbReference type="ARBA" id="ARBA00001974"/>
    </source>
</evidence>
<evidence type="ECO:0000256" key="4">
    <source>
        <dbReference type="ARBA" id="ARBA00022827"/>
    </source>
</evidence>
<comment type="similarity">
    <text evidence="2">Belongs to the acyl-CoA dehydrogenase family.</text>
</comment>
<evidence type="ECO:0000259" key="6">
    <source>
        <dbReference type="Pfam" id="PF00441"/>
    </source>
</evidence>
<proteinExistence type="inferred from homology"/>
<dbReference type="InterPro" id="IPR046373">
    <property type="entry name" value="Acyl-CoA_Oxase/DH_mid-dom_sf"/>
</dbReference>
<dbReference type="SUPFAM" id="SSF47203">
    <property type="entry name" value="Acyl-CoA dehydrogenase C-terminal domain-like"/>
    <property type="match status" value="1"/>
</dbReference>
<dbReference type="InterPro" id="IPR009075">
    <property type="entry name" value="AcylCo_DH/oxidase_C"/>
</dbReference>
<accession>A0AAW6RDE8</accession>
<feature type="domain" description="Acyl-CoA dehydrogenase/oxidase C-terminal" evidence="6">
    <location>
        <begin position="245"/>
        <end position="377"/>
    </location>
</feature>
<dbReference type="InterPro" id="IPR013786">
    <property type="entry name" value="AcylCoA_DH/ox_N"/>
</dbReference>
<evidence type="ECO:0000256" key="2">
    <source>
        <dbReference type="ARBA" id="ARBA00009347"/>
    </source>
</evidence>
<dbReference type="InterPro" id="IPR037069">
    <property type="entry name" value="AcylCoA_DH/ox_N_sf"/>
</dbReference>
<comment type="cofactor">
    <cofactor evidence="1">
        <name>FAD</name>
        <dbReference type="ChEBI" id="CHEBI:57692"/>
    </cofactor>
</comment>
<dbReference type="GO" id="GO:0050660">
    <property type="term" value="F:flavin adenine dinucleotide binding"/>
    <property type="evidence" value="ECO:0007669"/>
    <property type="project" value="InterPro"/>
</dbReference>
<dbReference type="EC" id="1.-.-.-" evidence="8"/>
<dbReference type="InterPro" id="IPR036250">
    <property type="entry name" value="AcylCo_DH-like_C"/>
</dbReference>
<dbReference type="Gene3D" id="1.20.140.10">
    <property type="entry name" value="Butyryl-CoA Dehydrogenase, subunit A, domain 3"/>
    <property type="match status" value="1"/>
</dbReference>
<dbReference type="InterPro" id="IPR009100">
    <property type="entry name" value="AcylCoA_DH/oxidase_NM_dom_sf"/>
</dbReference>
<dbReference type="SUPFAM" id="SSF56645">
    <property type="entry name" value="Acyl-CoA dehydrogenase NM domain-like"/>
    <property type="match status" value="1"/>
</dbReference>
<reference evidence="8" key="1">
    <citation type="submission" date="2023-04" db="EMBL/GenBank/DDBJ databases">
        <title>Characterization and analysis of the complete genome of Gordonia rubripertincta 112, the degrader of aromatic and aliphatic compounds.</title>
        <authorList>
            <person name="Frantsuzova E."/>
            <person name="Bogun A."/>
            <person name="Delegan Y."/>
        </authorList>
    </citation>
    <scope>NUCLEOTIDE SEQUENCE</scope>
    <source>
        <strain evidence="8">112</strain>
    </source>
</reference>
<dbReference type="PANTHER" id="PTHR43884:SF20">
    <property type="entry name" value="ACYL-COA DEHYDROGENASE FADE28"/>
    <property type="match status" value="1"/>
</dbReference>